<dbReference type="AlphaFoldDB" id="A0A4Q7VIU2"/>
<dbReference type="Gene3D" id="3.30.565.60">
    <property type="match status" value="1"/>
</dbReference>
<evidence type="ECO:0000313" key="2">
    <source>
        <dbReference type="EMBL" id="RZT96049.1"/>
    </source>
</evidence>
<reference evidence="2 3" key="1">
    <citation type="submission" date="2019-02" db="EMBL/GenBank/DDBJ databases">
        <title>Genomic Encyclopedia of Type Strains, Phase IV (KMG-IV): sequencing the most valuable type-strain genomes for metagenomic binning, comparative biology and taxonomic classification.</title>
        <authorList>
            <person name="Goeker M."/>
        </authorList>
    </citation>
    <scope>NUCLEOTIDE SEQUENCE [LARGE SCALE GENOMIC DNA]</scope>
    <source>
        <strain evidence="2 3">DSM 28825</strain>
    </source>
</reference>
<dbReference type="InterPro" id="IPR038475">
    <property type="entry name" value="RecG_C_sf"/>
</dbReference>
<keyword evidence="3" id="KW-1185">Reference proteome</keyword>
<dbReference type="Gene3D" id="3.30.950.30">
    <property type="entry name" value="Schlafen, AAA domain"/>
    <property type="match status" value="1"/>
</dbReference>
<organism evidence="2 3">
    <name type="scientific">Ancylomarina subtilis</name>
    <dbReference type="NCBI Taxonomy" id="1639035"/>
    <lineage>
        <taxon>Bacteria</taxon>
        <taxon>Pseudomonadati</taxon>
        <taxon>Bacteroidota</taxon>
        <taxon>Bacteroidia</taxon>
        <taxon>Marinilabiliales</taxon>
        <taxon>Marinifilaceae</taxon>
        <taxon>Ancylomarina</taxon>
    </lineage>
</organism>
<keyword evidence="2" id="KW-0347">Helicase</keyword>
<feature type="domain" description="Schlafen AlbA-2" evidence="1">
    <location>
        <begin position="19"/>
        <end position="134"/>
    </location>
</feature>
<dbReference type="InterPro" id="IPR007421">
    <property type="entry name" value="Schlafen_AlbA_2_dom"/>
</dbReference>
<dbReference type="OrthoDB" id="1120869at2"/>
<comment type="caution">
    <text evidence="2">The sequence shown here is derived from an EMBL/GenBank/DDBJ whole genome shotgun (WGS) entry which is preliminary data.</text>
</comment>
<dbReference type="Pfam" id="PF13749">
    <property type="entry name" value="HATPase_c_4"/>
    <property type="match status" value="1"/>
</dbReference>
<dbReference type="PANTHER" id="PTHR30595">
    <property type="entry name" value="GLPR-RELATED TRANSCRIPTIONAL REPRESSOR"/>
    <property type="match status" value="1"/>
</dbReference>
<dbReference type="InterPro" id="IPR038461">
    <property type="entry name" value="Schlafen_AlbA_2_dom_sf"/>
</dbReference>
<dbReference type="RefSeq" id="WP_130305962.1">
    <property type="nucleotide sequence ID" value="NZ_SHKN01000001.1"/>
</dbReference>
<dbReference type="Pfam" id="PF04326">
    <property type="entry name" value="SLFN_AlbA_2"/>
    <property type="match status" value="1"/>
</dbReference>
<accession>A0A4Q7VIU2</accession>
<keyword evidence="2" id="KW-0067">ATP-binding</keyword>
<dbReference type="EMBL" id="SHKN01000001">
    <property type="protein sequence ID" value="RZT96049.1"/>
    <property type="molecule type" value="Genomic_DNA"/>
</dbReference>
<dbReference type="GO" id="GO:0004386">
    <property type="term" value="F:helicase activity"/>
    <property type="evidence" value="ECO:0007669"/>
    <property type="project" value="UniProtKB-KW"/>
</dbReference>
<keyword evidence="2" id="KW-0378">Hydrolase</keyword>
<evidence type="ECO:0000259" key="1">
    <source>
        <dbReference type="Pfam" id="PF04326"/>
    </source>
</evidence>
<evidence type="ECO:0000313" key="3">
    <source>
        <dbReference type="Proteomes" id="UP000293562"/>
    </source>
</evidence>
<gene>
    <name evidence="2" type="ORF">EV201_0680</name>
</gene>
<proteinExistence type="predicted"/>
<keyword evidence="2" id="KW-0547">Nucleotide-binding</keyword>
<dbReference type="PANTHER" id="PTHR30595:SF6">
    <property type="entry name" value="SCHLAFEN ALBA-2 DOMAIN-CONTAINING PROTEIN"/>
    <property type="match status" value="1"/>
</dbReference>
<name>A0A4Q7VIU2_9BACT</name>
<sequence>METRQPGKDEYNKLLEINEDHFNDLKSKDIKPSKLQETFVAFANADGGEIWIGVEDPKIEKGRLKGFQTKEEANDILHTVLELTEPAVENVDVEFIDFNDQGFVLHLNIPKSSKVHYCSNGDCFLRINARKEKIKGDRITQLGYAKGALVYEKQPIDILEVDEYEYNEILFEYMVRVKSNLDVPIFLKKQRLLSLREKELKPNVACALLFEEEPQATLDTRCAIKVYRLLTSDDSYKREQLKEAPRTINGPIESQIYEAIKLVHELLKDTSITVNGGLEKLIYPSKAIHEILVNAVIHRDYSLNDDIHIRIFDNRIEVISPGKLPGYITLNNIYDERFSRNPNIVRLLHNLPDPVNHDIGEGLDTVKNEMKKAGLIDPIIEELDNSVKITIQHKKLASLEDIILNYLSEDSKNRTITNRLVRELSGEDDVNKIKKAFQKLRKLEKIEPVDENATAFNYSYRMIDKT</sequence>
<dbReference type="Proteomes" id="UP000293562">
    <property type="component" value="Unassembled WGS sequence"/>
</dbReference>
<protein>
    <submittedName>
        <fullName evidence="2">ATP-dependent DNA helicase RecG</fullName>
    </submittedName>
</protein>